<feature type="compositionally biased region" description="Polar residues" evidence="1">
    <location>
        <begin position="1"/>
        <end position="22"/>
    </location>
</feature>
<accession>A0AAW0GTH0</accession>
<dbReference type="EMBL" id="JASBNA010000004">
    <property type="protein sequence ID" value="KAK7692560.1"/>
    <property type="molecule type" value="Genomic_DNA"/>
</dbReference>
<dbReference type="Proteomes" id="UP001385951">
    <property type="component" value="Unassembled WGS sequence"/>
</dbReference>
<evidence type="ECO:0000313" key="2">
    <source>
        <dbReference type="EMBL" id="KAK7692560.1"/>
    </source>
</evidence>
<evidence type="ECO:0000256" key="1">
    <source>
        <dbReference type="SAM" id="MobiDB-lite"/>
    </source>
</evidence>
<evidence type="ECO:0000313" key="3">
    <source>
        <dbReference type="Proteomes" id="UP001385951"/>
    </source>
</evidence>
<reference evidence="2 3" key="1">
    <citation type="submission" date="2022-09" db="EMBL/GenBank/DDBJ databases">
        <authorList>
            <person name="Palmer J.M."/>
        </authorList>
    </citation>
    <scope>NUCLEOTIDE SEQUENCE [LARGE SCALE GENOMIC DNA]</scope>
    <source>
        <strain evidence="2 3">DSM 7382</strain>
    </source>
</reference>
<sequence length="453" mass="50101">MFSVVRTSTLRSTRATGASLNSRPAARQVAGARIRRRFQSSASGSSQRSVGTHLVAGLAGGACVLGGIYTYYHFSGAKKAVDSARSAHQYFTRAKETIKENAPKNSNEAIEFLRKIAHSQLSFIPGATSYVDATLDSLDELHETHGEEVSNLMNDMYKELQEILKDDRSGADIQTGMKVLEIIRRRTGELNEIAKKAGKDAWGKFEKKNPQIAQVLGSRYYELKELAENSGPEAKKLFDETTQQIKDILSKGLTSEAINKAQSLVQEKSGQLRDLAQKSSQQAWEKAVQHAAPNLEKLPEIKELLSKNASKFIKAGASSLGRSKHEVEELFSKIKDVAEGAGKDGFSKDKKKVEDLKAYIMKRVDEADKSAESSDTNTWESLQQWVKSVPGGEEALDKIPDLKTFTELSQKHGEDAKKLAKETYDEIFKVLQDKAQKAKKIAEETKEDGKDKS</sequence>
<dbReference type="AlphaFoldDB" id="A0AAW0GTH0"/>
<feature type="region of interest" description="Disordered" evidence="1">
    <location>
        <begin position="1"/>
        <end position="27"/>
    </location>
</feature>
<organism evidence="2 3">
    <name type="scientific">Cerrena zonata</name>
    <dbReference type="NCBI Taxonomy" id="2478898"/>
    <lineage>
        <taxon>Eukaryota</taxon>
        <taxon>Fungi</taxon>
        <taxon>Dikarya</taxon>
        <taxon>Basidiomycota</taxon>
        <taxon>Agaricomycotina</taxon>
        <taxon>Agaricomycetes</taxon>
        <taxon>Polyporales</taxon>
        <taxon>Cerrenaceae</taxon>
        <taxon>Cerrena</taxon>
    </lineage>
</organism>
<name>A0AAW0GTH0_9APHY</name>
<proteinExistence type="predicted"/>
<keyword evidence="3" id="KW-1185">Reference proteome</keyword>
<comment type="caution">
    <text evidence="2">The sequence shown here is derived from an EMBL/GenBank/DDBJ whole genome shotgun (WGS) entry which is preliminary data.</text>
</comment>
<protein>
    <submittedName>
        <fullName evidence="2">Uncharacterized protein</fullName>
    </submittedName>
</protein>
<gene>
    <name evidence="2" type="ORF">QCA50_004190</name>
</gene>